<accession>A0AA87USJ0</accession>
<feature type="transmembrane region" description="Helical" evidence="1">
    <location>
        <begin position="124"/>
        <end position="144"/>
    </location>
</feature>
<dbReference type="RefSeq" id="WP_318279223.1">
    <property type="nucleotide sequence ID" value="NZ_BJUU01000013.1"/>
</dbReference>
<keyword evidence="1" id="KW-0472">Membrane</keyword>
<sequence length="150" mass="15607">MTTDFDITAERTPGTEVARLATRSRRVRRLLTVIAGALLALVVWAIAVPVAGLELVVGSGQSMQLVGPDGVALSSLLLGFGAWALLALLERLGERGRRFWQVTGWLVLALSLAGPIAMGGAPAVLVALLAMHLVVGVTVILGLAHRRAGA</sequence>
<organism evidence="2 3">
    <name type="scientific">Agrococcus baldri</name>
    <dbReference type="NCBI Taxonomy" id="153730"/>
    <lineage>
        <taxon>Bacteria</taxon>
        <taxon>Bacillati</taxon>
        <taxon>Actinomycetota</taxon>
        <taxon>Actinomycetes</taxon>
        <taxon>Micrococcales</taxon>
        <taxon>Microbacteriaceae</taxon>
        <taxon>Agrococcus</taxon>
    </lineage>
</organism>
<dbReference type="Proteomes" id="UP000321749">
    <property type="component" value="Unassembled WGS sequence"/>
</dbReference>
<evidence type="ECO:0008006" key="4">
    <source>
        <dbReference type="Google" id="ProtNLM"/>
    </source>
</evidence>
<evidence type="ECO:0000256" key="1">
    <source>
        <dbReference type="SAM" id="Phobius"/>
    </source>
</evidence>
<dbReference type="Pfam" id="PF19545">
    <property type="entry name" value="DUF6069"/>
    <property type="match status" value="1"/>
</dbReference>
<gene>
    <name evidence="2" type="ORF">ABA31_20800</name>
</gene>
<reference evidence="2 3" key="1">
    <citation type="submission" date="2019-07" db="EMBL/GenBank/DDBJ databases">
        <title>Whole genome shotgun sequence of Agrococcus baldri NBRC 103055.</title>
        <authorList>
            <person name="Hosoyama A."/>
            <person name="Uohara A."/>
            <person name="Ohji S."/>
            <person name="Ichikawa N."/>
        </authorList>
    </citation>
    <scope>NUCLEOTIDE SEQUENCE [LARGE SCALE GENOMIC DNA]</scope>
    <source>
        <strain evidence="2 3">NBRC 103055</strain>
    </source>
</reference>
<comment type="caution">
    <text evidence="2">The sequence shown here is derived from an EMBL/GenBank/DDBJ whole genome shotgun (WGS) entry which is preliminary data.</text>
</comment>
<keyword evidence="1" id="KW-1133">Transmembrane helix</keyword>
<name>A0AA87USJ0_9MICO</name>
<evidence type="ECO:0000313" key="3">
    <source>
        <dbReference type="Proteomes" id="UP000321749"/>
    </source>
</evidence>
<evidence type="ECO:0000313" key="2">
    <source>
        <dbReference type="EMBL" id="GEK80729.1"/>
    </source>
</evidence>
<proteinExistence type="predicted"/>
<protein>
    <recommendedName>
        <fullName evidence="4">Transmembrane protein</fullName>
    </recommendedName>
</protein>
<keyword evidence="1" id="KW-0812">Transmembrane</keyword>
<feature type="transmembrane region" description="Helical" evidence="1">
    <location>
        <begin position="71"/>
        <end position="92"/>
    </location>
</feature>
<keyword evidence="3" id="KW-1185">Reference proteome</keyword>
<dbReference type="EMBL" id="BJUU01000013">
    <property type="protein sequence ID" value="GEK80729.1"/>
    <property type="molecule type" value="Genomic_DNA"/>
</dbReference>
<dbReference type="InterPro" id="IPR045713">
    <property type="entry name" value="DUF6069"/>
</dbReference>
<feature type="transmembrane region" description="Helical" evidence="1">
    <location>
        <begin position="30"/>
        <end position="51"/>
    </location>
</feature>
<feature type="transmembrane region" description="Helical" evidence="1">
    <location>
        <begin position="99"/>
        <end position="118"/>
    </location>
</feature>
<dbReference type="AlphaFoldDB" id="A0AA87USJ0"/>